<feature type="coiled-coil region" evidence="7">
    <location>
        <begin position="115"/>
        <end position="142"/>
    </location>
</feature>
<dbReference type="InterPro" id="IPR004089">
    <property type="entry name" value="MCPsignal_dom"/>
</dbReference>
<evidence type="ECO:0000259" key="10">
    <source>
        <dbReference type="PROSITE" id="PS50885"/>
    </source>
</evidence>
<evidence type="ECO:0000256" key="8">
    <source>
        <dbReference type="SAM" id="Phobius"/>
    </source>
</evidence>
<dbReference type="PROSITE" id="PS50111">
    <property type="entry name" value="CHEMOTAXIS_TRANSDUC_2"/>
    <property type="match status" value="1"/>
</dbReference>
<evidence type="ECO:0000256" key="5">
    <source>
        <dbReference type="ARBA" id="ARBA00029447"/>
    </source>
</evidence>
<feature type="transmembrane region" description="Helical" evidence="8">
    <location>
        <begin position="224"/>
        <end position="243"/>
    </location>
</feature>
<feature type="domain" description="HAMP" evidence="10">
    <location>
        <begin position="244"/>
        <end position="298"/>
    </location>
</feature>
<evidence type="ECO:0000256" key="3">
    <source>
        <dbReference type="ARBA" id="ARBA00023136"/>
    </source>
</evidence>
<dbReference type="PRINTS" id="PR00260">
    <property type="entry name" value="CHEMTRNSDUCR"/>
</dbReference>
<comment type="caution">
    <text evidence="11">The sequence shown here is derived from an EMBL/GenBank/DDBJ whole genome shotgun (WGS) entry which is preliminary data.</text>
</comment>
<gene>
    <name evidence="11" type="ORF">P9B03_00795</name>
</gene>
<dbReference type="GO" id="GO:0004888">
    <property type="term" value="F:transmembrane signaling receptor activity"/>
    <property type="evidence" value="ECO:0007669"/>
    <property type="project" value="InterPro"/>
</dbReference>
<accession>A0AAW9NIW2</accession>
<dbReference type="AlphaFoldDB" id="A0AAW9NIW2"/>
<evidence type="ECO:0000256" key="1">
    <source>
        <dbReference type="ARBA" id="ARBA00004236"/>
    </source>
</evidence>
<reference evidence="11 12" key="1">
    <citation type="submission" date="2023-03" db="EMBL/GenBank/DDBJ databases">
        <title>Bacillus Genome Sequencing.</title>
        <authorList>
            <person name="Dunlap C."/>
        </authorList>
    </citation>
    <scope>NUCLEOTIDE SEQUENCE [LARGE SCALE GENOMIC DNA]</scope>
    <source>
        <strain evidence="11 12">B-59205</strain>
    </source>
</reference>
<dbReference type="GO" id="GO:0007165">
    <property type="term" value="P:signal transduction"/>
    <property type="evidence" value="ECO:0007669"/>
    <property type="project" value="UniProtKB-KW"/>
</dbReference>
<dbReference type="Pfam" id="PF05227">
    <property type="entry name" value="CHASE3"/>
    <property type="match status" value="1"/>
</dbReference>
<keyword evidence="3 8" id="KW-0472">Membrane</keyword>
<dbReference type="InterPro" id="IPR004090">
    <property type="entry name" value="Chemotax_Me-accpt_rcpt"/>
</dbReference>
<proteinExistence type="inferred from homology"/>
<dbReference type="Gene3D" id="1.10.287.950">
    <property type="entry name" value="Methyl-accepting chemotaxis protein"/>
    <property type="match status" value="1"/>
</dbReference>
<evidence type="ECO:0000256" key="4">
    <source>
        <dbReference type="ARBA" id="ARBA00023224"/>
    </source>
</evidence>
<organism evidence="11 12">
    <name type="scientific">Metasolibacillus meyeri</name>
    <dbReference type="NCBI Taxonomy" id="1071052"/>
    <lineage>
        <taxon>Bacteria</taxon>
        <taxon>Bacillati</taxon>
        <taxon>Bacillota</taxon>
        <taxon>Bacilli</taxon>
        <taxon>Bacillales</taxon>
        <taxon>Caryophanaceae</taxon>
        <taxon>Metasolibacillus</taxon>
    </lineage>
</organism>
<sequence>MLLKRNKLKRAAPAKFFAKRKKEKQEKEPVNIKKKARFYQLIRGRVLLIFSLLLAIIFAMQLLSYTNITKLQTSLRDFADENLQHQIQINSLASDIAKLSSHEQTYLITGKEEILQDYETSKENINSNIEALQVILADHEEAANTLASIKQLYSVYLTHSQNMIDTRTKYGFENAQKLMQHGGGQSLKTYIDDYSVQLIALLETENEELIKELEQYANTSKMSFLFLAIIAMILTIISGYILFKSIRRNTYSINSSILDIASTGGDLTRRVNVKTNDEFAQIADSTNLLINSISTLIKRVSGLAENVSGSSQELMALADENARMIDSIANSTHDIASDSTTIIDRMGQAAQNMQLLEQAIHDLNVEAADVRQASEEMRIVANGGSESVTHSSNVMMDIEETMANTTTTVEALGRKSGEITSIISTITGIAEQTNLLALNAAIEAARAGEHGKGFAVVADEVRKLAEQSQTAAKEVTGIISSIQTEVKSIIAQNHNGVQSVIKGVEVANETNASLDKILQQTERTTEIISRMVEKINVTLDYSNVVSTSFVEVNAIAEQTAFSTETSASAAMQGSASMEEINAAASELAKQADDLRNVVGEFKI</sequence>
<keyword evidence="12" id="KW-1185">Reference proteome</keyword>
<keyword evidence="8" id="KW-1133">Transmembrane helix</keyword>
<dbReference type="PANTHER" id="PTHR32089">
    <property type="entry name" value="METHYL-ACCEPTING CHEMOTAXIS PROTEIN MCPB"/>
    <property type="match status" value="1"/>
</dbReference>
<dbReference type="PANTHER" id="PTHR32089:SF112">
    <property type="entry name" value="LYSOZYME-LIKE PROTEIN-RELATED"/>
    <property type="match status" value="1"/>
</dbReference>
<keyword evidence="7" id="KW-0175">Coiled coil</keyword>
<evidence type="ECO:0000256" key="2">
    <source>
        <dbReference type="ARBA" id="ARBA00022475"/>
    </source>
</evidence>
<comment type="subcellular location">
    <subcellularLocation>
        <location evidence="1">Cell membrane</location>
    </subcellularLocation>
</comment>
<name>A0AAW9NIW2_9BACL</name>
<dbReference type="SMART" id="SM00283">
    <property type="entry name" value="MA"/>
    <property type="match status" value="1"/>
</dbReference>
<feature type="coiled-coil region" evidence="7">
    <location>
        <begin position="346"/>
        <end position="373"/>
    </location>
</feature>
<dbReference type="Gene3D" id="6.10.340.10">
    <property type="match status" value="1"/>
</dbReference>
<evidence type="ECO:0000256" key="6">
    <source>
        <dbReference type="PROSITE-ProRule" id="PRU00284"/>
    </source>
</evidence>
<keyword evidence="2" id="KW-1003">Cell membrane</keyword>
<keyword evidence="8" id="KW-0812">Transmembrane</keyword>
<dbReference type="InterPro" id="IPR003660">
    <property type="entry name" value="HAMP_dom"/>
</dbReference>
<keyword evidence="4 6" id="KW-0807">Transducer</keyword>
<evidence type="ECO:0000313" key="11">
    <source>
        <dbReference type="EMBL" id="MEC1177007.1"/>
    </source>
</evidence>
<dbReference type="Pfam" id="PF00015">
    <property type="entry name" value="MCPsignal"/>
    <property type="match status" value="1"/>
</dbReference>
<feature type="domain" description="Methyl-accepting transducer" evidence="9">
    <location>
        <begin position="317"/>
        <end position="574"/>
    </location>
</feature>
<feature type="transmembrane region" description="Helical" evidence="8">
    <location>
        <begin position="42"/>
        <end position="63"/>
    </location>
</feature>
<protein>
    <submittedName>
        <fullName evidence="11">Methyl-accepting chemotaxis protein</fullName>
    </submittedName>
</protein>
<dbReference type="GO" id="GO:0005886">
    <property type="term" value="C:plasma membrane"/>
    <property type="evidence" value="ECO:0007669"/>
    <property type="project" value="UniProtKB-SubCell"/>
</dbReference>
<dbReference type="Proteomes" id="UP001344888">
    <property type="component" value="Unassembled WGS sequence"/>
</dbReference>
<dbReference type="EMBL" id="JARSFG010000003">
    <property type="protein sequence ID" value="MEC1177007.1"/>
    <property type="molecule type" value="Genomic_DNA"/>
</dbReference>
<evidence type="ECO:0000313" key="12">
    <source>
        <dbReference type="Proteomes" id="UP001344888"/>
    </source>
</evidence>
<dbReference type="PROSITE" id="PS50885">
    <property type="entry name" value="HAMP"/>
    <property type="match status" value="1"/>
</dbReference>
<dbReference type="InterPro" id="IPR007891">
    <property type="entry name" value="CHASE3"/>
</dbReference>
<dbReference type="GO" id="GO:0006935">
    <property type="term" value="P:chemotaxis"/>
    <property type="evidence" value="ECO:0007669"/>
    <property type="project" value="InterPro"/>
</dbReference>
<evidence type="ECO:0000259" key="9">
    <source>
        <dbReference type="PROSITE" id="PS50111"/>
    </source>
</evidence>
<comment type="similarity">
    <text evidence="5">Belongs to the methyl-accepting chemotaxis (MCP) protein family.</text>
</comment>
<evidence type="ECO:0000256" key="7">
    <source>
        <dbReference type="SAM" id="Coils"/>
    </source>
</evidence>
<dbReference type="SUPFAM" id="SSF58104">
    <property type="entry name" value="Methyl-accepting chemotaxis protein (MCP) signaling domain"/>
    <property type="match status" value="1"/>
</dbReference>
<dbReference type="CDD" id="cd06225">
    <property type="entry name" value="HAMP"/>
    <property type="match status" value="1"/>
</dbReference>